<dbReference type="GO" id="GO:0016020">
    <property type="term" value="C:membrane"/>
    <property type="evidence" value="ECO:0007669"/>
    <property type="project" value="UniProtKB-SubCell"/>
</dbReference>
<protein>
    <submittedName>
        <fullName evidence="10">Exopolysaccharide biosynthesis polyprenyl glycosylphosphotransferase</fullName>
    </submittedName>
</protein>
<comment type="similarity">
    <text evidence="2">Belongs to the bacterial sugar transferase family.</text>
</comment>
<evidence type="ECO:0000256" key="6">
    <source>
        <dbReference type="ARBA" id="ARBA00023136"/>
    </source>
</evidence>
<dbReference type="STRING" id="460265.Mnod_2163"/>
<dbReference type="PANTHER" id="PTHR30576:SF21">
    <property type="entry name" value="UDP-GLUCOSE:UNDECAPRENYL-PHOSPHATE GLUCOSE-1-PHOSPHATE TRANSFERASE"/>
    <property type="match status" value="1"/>
</dbReference>
<reference evidence="10 11" key="1">
    <citation type="submission" date="2009-01" db="EMBL/GenBank/DDBJ databases">
        <title>Complete sequence of chromosome of Methylobacterium nodulans ORS 2060.</title>
        <authorList>
            <consortium name="US DOE Joint Genome Institute"/>
            <person name="Lucas S."/>
            <person name="Copeland A."/>
            <person name="Lapidus A."/>
            <person name="Glavina del Rio T."/>
            <person name="Dalin E."/>
            <person name="Tice H."/>
            <person name="Bruce D."/>
            <person name="Goodwin L."/>
            <person name="Pitluck S."/>
            <person name="Sims D."/>
            <person name="Brettin T."/>
            <person name="Detter J.C."/>
            <person name="Han C."/>
            <person name="Larimer F."/>
            <person name="Land M."/>
            <person name="Hauser L."/>
            <person name="Kyrpides N."/>
            <person name="Ivanova N."/>
            <person name="Marx C.J."/>
            <person name="Richardson P."/>
        </authorList>
    </citation>
    <scope>NUCLEOTIDE SEQUENCE [LARGE SCALE GENOMIC DNA]</scope>
    <source>
        <strain evidence="11">LMG 21967 / CNCM I-2342 / ORS 2060</strain>
    </source>
</reference>
<dbReference type="HOGENOM" id="CLU_024920_0_1_5"/>
<dbReference type="AlphaFoldDB" id="B8IUS8"/>
<dbReference type="InterPro" id="IPR003362">
    <property type="entry name" value="Bact_transf"/>
</dbReference>
<dbReference type="InterPro" id="IPR017475">
    <property type="entry name" value="EPS_sugar_tfrase"/>
</dbReference>
<evidence type="ECO:0000256" key="8">
    <source>
        <dbReference type="SAM" id="Phobius"/>
    </source>
</evidence>
<dbReference type="NCBIfam" id="TIGR03025">
    <property type="entry name" value="EPS_sugtrans"/>
    <property type="match status" value="1"/>
</dbReference>
<feature type="transmembrane region" description="Helical" evidence="8">
    <location>
        <begin position="113"/>
        <end position="130"/>
    </location>
</feature>
<keyword evidence="7" id="KW-0270">Exopolysaccharide synthesis</keyword>
<accession>B8IUS8</accession>
<evidence type="ECO:0000256" key="5">
    <source>
        <dbReference type="ARBA" id="ARBA00022989"/>
    </source>
</evidence>
<keyword evidence="6 8" id="KW-0472">Membrane</keyword>
<dbReference type="Pfam" id="PF02397">
    <property type="entry name" value="Bac_transf"/>
    <property type="match status" value="1"/>
</dbReference>
<evidence type="ECO:0000256" key="2">
    <source>
        <dbReference type="ARBA" id="ARBA00006464"/>
    </source>
</evidence>
<evidence type="ECO:0000259" key="9">
    <source>
        <dbReference type="Pfam" id="PF02397"/>
    </source>
</evidence>
<dbReference type="GO" id="GO:0089702">
    <property type="term" value="F:undecaprenyl-phosphate glucose phosphotransferase activity"/>
    <property type="evidence" value="ECO:0007669"/>
    <property type="project" value="TreeGrafter"/>
</dbReference>
<evidence type="ECO:0000256" key="1">
    <source>
        <dbReference type="ARBA" id="ARBA00004141"/>
    </source>
</evidence>
<dbReference type="EMBL" id="CP001349">
    <property type="protein sequence ID" value="ACL57146.1"/>
    <property type="molecule type" value="Genomic_DNA"/>
</dbReference>
<evidence type="ECO:0000313" key="10">
    <source>
        <dbReference type="EMBL" id="ACL57146.1"/>
    </source>
</evidence>
<dbReference type="GO" id="GO:0000271">
    <property type="term" value="P:polysaccharide biosynthetic process"/>
    <property type="evidence" value="ECO:0007669"/>
    <property type="project" value="UniProtKB-KW"/>
</dbReference>
<feature type="transmembrane region" description="Helical" evidence="8">
    <location>
        <begin position="314"/>
        <end position="335"/>
    </location>
</feature>
<dbReference type="OrthoDB" id="9808602at2"/>
<keyword evidence="11" id="KW-1185">Reference proteome</keyword>
<keyword evidence="3 10" id="KW-0808">Transferase</keyword>
<dbReference type="RefSeq" id="WP_015928832.1">
    <property type="nucleotide sequence ID" value="NC_011894.1"/>
</dbReference>
<evidence type="ECO:0000256" key="3">
    <source>
        <dbReference type="ARBA" id="ARBA00022679"/>
    </source>
</evidence>
<proteinExistence type="inferred from homology"/>
<name>B8IUS8_METNO</name>
<dbReference type="Proteomes" id="UP000008207">
    <property type="component" value="Chromosome"/>
</dbReference>
<keyword evidence="5 8" id="KW-1133">Transmembrane helix</keyword>
<evidence type="ECO:0000256" key="7">
    <source>
        <dbReference type="ARBA" id="ARBA00023169"/>
    </source>
</evidence>
<dbReference type="eggNOG" id="COG2148">
    <property type="taxonomic scope" value="Bacteria"/>
</dbReference>
<feature type="transmembrane region" description="Helical" evidence="8">
    <location>
        <begin position="37"/>
        <end position="61"/>
    </location>
</feature>
<feature type="transmembrane region" description="Helical" evidence="8">
    <location>
        <begin position="73"/>
        <end position="92"/>
    </location>
</feature>
<feature type="domain" description="Bacterial sugar transferase" evidence="9">
    <location>
        <begin position="309"/>
        <end position="489"/>
    </location>
</feature>
<keyword evidence="4 8" id="KW-0812">Transmembrane</keyword>
<dbReference type="KEGG" id="mno:Mnod_2163"/>
<sequence length="498" mass="55266">MRHERFTIEGAATATGAERRAIWAALLPRRRRGALRLAIGIGAAAAEFLAVLATVLVAQTLYHAAVLRTEVPVASALQVGLLLGSFVVLPNVARGDYSIENYLSRGPHLRRSASLWLGAWTLLLTIGFLTKTTSEVSRVAAVTAFVAGLPVLWATRALSLALVRRLITPRSGSARRVHLIGYETDIAGFYSGHDAEALGVRVIGASYLRPVPLGAGAAERRRQLGEDLDLAVSVVRFLRPDDIFVLVPWTDVEDVELCVDAFLRVPAALHLRPGQVMDRFTDIRLVRVGRLTGLNVGRAPLSPLEIALKRSFDLAAASLALVVLSPVLAMIAILIRLDSPGPCLFRQKRYGFNQEAFSVYKFRSMRAEPEGAFRQATRNDSRITRIGRILRRTNLDELPQLLNVIRGDMSLVGPRPHALAHDRSFERRIARYARRHNVRPGITGWAQVNGLRGETLTDADMQRRVEHDLYYIDNWSLWFDLQILVMTLVARSAFRNAY</sequence>
<evidence type="ECO:0000256" key="4">
    <source>
        <dbReference type="ARBA" id="ARBA00022692"/>
    </source>
</evidence>
<comment type="subcellular location">
    <subcellularLocation>
        <location evidence="1">Membrane</location>
        <topology evidence="1">Multi-pass membrane protein</topology>
    </subcellularLocation>
</comment>
<dbReference type="PANTHER" id="PTHR30576">
    <property type="entry name" value="COLANIC BIOSYNTHESIS UDP-GLUCOSE LIPID CARRIER TRANSFERASE"/>
    <property type="match status" value="1"/>
</dbReference>
<gene>
    <name evidence="10" type="ordered locus">Mnod_2163</name>
</gene>
<feature type="transmembrane region" description="Helical" evidence="8">
    <location>
        <begin position="142"/>
        <end position="163"/>
    </location>
</feature>
<dbReference type="GO" id="GO:0009242">
    <property type="term" value="P:colanic acid biosynthetic process"/>
    <property type="evidence" value="ECO:0007669"/>
    <property type="project" value="TreeGrafter"/>
</dbReference>
<organism evidence="10 11">
    <name type="scientific">Methylobacterium nodulans (strain LMG 21967 / CNCM I-2342 / ORS 2060)</name>
    <dbReference type="NCBI Taxonomy" id="460265"/>
    <lineage>
        <taxon>Bacteria</taxon>
        <taxon>Pseudomonadati</taxon>
        <taxon>Pseudomonadota</taxon>
        <taxon>Alphaproteobacteria</taxon>
        <taxon>Hyphomicrobiales</taxon>
        <taxon>Methylobacteriaceae</taxon>
        <taxon>Methylobacterium</taxon>
    </lineage>
</organism>
<evidence type="ECO:0000313" key="11">
    <source>
        <dbReference type="Proteomes" id="UP000008207"/>
    </source>
</evidence>